<gene>
    <name evidence="3" type="ORF">AM587_10004931</name>
</gene>
<evidence type="ECO:0000256" key="1">
    <source>
        <dbReference type="SAM" id="MobiDB-lite"/>
    </source>
</evidence>
<reference evidence="3 4" key="1">
    <citation type="submission" date="2015-11" db="EMBL/GenBank/DDBJ databases">
        <title>Genomes and virulence difference between two physiological races of Phytophthora nicotianae.</title>
        <authorList>
            <person name="Liu H."/>
            <person name="Ma X."/>
            <person name="Yu H."/>
            <person name="Fang D."/>
            <person name="Li Y."/>
            <person name="Wang X."/>
            <person name="Wang W."/>
            <person name="Dong Y."/>
            <person name="Xiao B."/>
        </authorList>
    </citation>
    <scope>NUCLEOTIDE SEQUENCE [LARGE SCALE GENOMIC DNA]</scope>
    <source>
        <strain evidence="4">race 0</strain>
    </source>
</reference>
<dbReference type="InterPro" id="IPR018289">
    <property type="entry name" value="MULE_transposase_dom"/>
</dbReference>
<protein>
    <recommendedName>
        <fullName evidence="2">MULE transposase domain-containing protein</fullName>
    </recommendedName>
</protein>
<dbReference type="AlphaFoldDB" id="A0A0W8CUF0"/>
<dbReference type="Proteomes" id="UP000052943">
    <property type="component" value="Unassembled WGS sequence"/>
</dbReference>
<dbReference type="Pfam" id="PF10551">
    <property type="entry name" value="MULE"/>
    <property type="match status" value="1"/>
</dbReference>
<accession>A0A0W8CUF0</accession>
<dbReference type="PANTHER" id="PTHR48142">
    <property type="entry name" value="PIGMENTOSA GTPASE REGULATOR-LIKE PROTEIN, PUTATIVE-RELATED"/>
    <property type="match status" value="1"/>
</dbReference>
<sequence>MPKRILWRELALTAEAGEGEAILDALKSFDIRKSHTMVCTVCTEPDPEPHKMRYRLLVCSSDACSNSSSSVCAWRGKLLTCTVTRCVSIYDFGDHNSDAVSPKKKKLTRAQKEYCRELVELHVRPLRIHHALSRKFLVPLDNLPLLGVVQNYVNHYSRTYLENHDRVDELRAWFHERAYTGAEAMDEPFTFGWQLNPEGKPVVGDGSDRKPFVVGLTTKALVMRLMQSPDQFVLHIDATYKMNCRCYPVVVVGVSDRSRRFHLVALYVVSQETQPIFEAVLFSLRRLFYWITKRDLHIRYAMADADQAQYNALHATLGHHPGFQFIMCFFHVIKNVMKATKQFPAGVASALVRDVYDLHFTRSDFEFQRLREDILMKWMSNPFLVGFAQSMRSQWLHGRFSSWQTFLTPSGFAATNNPSETFNALLKRDYTLRRRLKMGTLLRELAACCHDLSTSTRPFSYDVCTSKILTRRVAEMAREGLIGVSVGGCPVYSCAGGSTIVMVASQLAKRVPVAPHKRKEEGIAVSAQMGVNYARMEVQGQPWGGWPVDINNRWCPCNYCFAFGTCIHVLFALRVTENVDSRGRNVLVNRNKRKRGGDDSGGRPHAVGPALTY</sequence>
<proteinExistence type="predicted"/>
<name>A0A0W8CUF0_PHYNI</name>
<dbReference type="EMBL" id="LNFO01001988">
    <property type="protein sequence ID" value="KUF87673.1"/>
    <property type="molecule type" value="Genomic_DNA"/>
</dbReference>
<dbReference type="PANTHER" id="PTHR48142:SF1">
    <property type="entry name" value="MULE TRANSPOSASE DOMAIN-CONTAINING PROTEIN"/>
    <property type="match status" value="1"/>
</dbReference>
<evidence type="ECO:0000313" key="4">
    <source>
        <dbReference type="Proteomes" id="UP000052943"/>
    </source>
</evidence>
<comment type="caution">
    <text evidence="3">The sequence shown here is derived from an EMBL/GenBank/DDBJ whole genome shotgun (WGS) entry which is preliminary data.</text>
</comment>
<feature type="region of interest" description="Disordered" evidence="1">
    <location>
        <begin position="589"/>
        <end position="613"/>
    </location>
</feature>
<evidence type="ECO:0000313" key="3">
    <source>
        <dbReference type="EMBL" id="KUF87673.1"/>
    </source>
</evidence>
<feature type="domain" description="MULE transposase" evidence="2">
    <location>
        <begin position="233"/>
        <end position="335"/>
    </location>
</feature>
<organism evidence="3 4">
    <name type="scientific">Phytophthora nicotianae</name>
    <name type="common">Potato buckeye rot agent</name>
    <name type="synonym">Phytophthora parasitica</name>
    <dbReference type="NCBI Taxonomy" id="4792"/>
    <lineage>
        <taxon>Eukaryota</taxon>
        <taxon>Sar</taxon>
        <taxon>Stramenopiles</taxon>
        <taxon>Oomycota</taxon>
        <taxon>Peronosporomycetes</taxon>
        <taxon>Peronosporales</taxon>
        <taxon>Peronosporaceae</taxon>
        <taxon>Phytophthora</taxon>
    </lineage>
</organism>
<dbReference type="OrthoDB" id="117733at2759"/>
<evidence type="ECO:0000259" key="2">
    <source>
        <dbReference type="Pfam" id="PF10551"/>
    </source>
</evidence>